<dbReference type="InterPro" id="IPR020556">
    <property type="entry name" value="Amidase_CS"/>
</dbReference>
<name>A0ABQ5TZL4_9PROT</name>
<dbReference type="EMBL" id="BSNF01000001">
    <property type="protein sequence ID" value="GLQ05054.1"/>
    <property type="molecule type" value="Genomic_DNA"/>
</dbReference>
<sequence>MMDDAVTFPWDSATVSDRLDQVLDRLVNRGEAPSAFTAVLEKRSRDMAAAIKAGDARPLAGALVSIKALLDVRDEVTHAGTDVLAGNAPATADAPCLQRLEDAGAVFVGITNMSEFAYSGVGLNPHYGTPDNPVFPGCIPGGSSSGAAVSVALGLCDIAIGSDTGGSLRIPAAFCGIVGFKPTQATVSLAGGKALSDSLDSFGPMATSVAACERAWQVLAGRETTPVAAGRRRLVVPLNFGFDDMDPVVAEGFKAQVERARAAGLEVVERSLSCMEPYGQIPTWHLTSVESRAHYEHWFQNDRDRFDPRVSARMGRADEISAVEYRQTLNRRTDFIDLFRDELGDDLLFLPTTPMLPPKVSELEDDAEFGRLNLLALRNPSLANVADGCGLALPYRHEGTTLSAMLIGANGQDDALLATGKTLEALFGPND</sequence>
<dbReference type="Pfam" id="PF01425">
    <property type="entry name" value="Amidase"/>
    <property type="match status" value="1"/>
</dbReference>
<evidence type="ECO:0000259" key="1">
    <source>
        <dbReference type="Pfam" id="PF01425"/>
    </source>
</evidence>
<dbReference type="InterPro" id="IPR036928">
    <property type="entry name" value="AS_sf"/>
</dbReference>
<protein>
    <submittedName>
        <fullName evidence="2">Amidase</fullName>
    </submittedName>
</protein>
<dbReference type="InterPro" id="IPR000120">
    <property type="entry name" value="Amidase"/>
</dbReference>
<dbReference type="PANTHER" id="PTHR11895:SF176">
    <property type="entry name" value="AMIDASE AMID-RELATED"/>
    <property type="match status" value="1"/>
</dbReference>
<gene>
    <name evidence="2" type="ORF">GCM10007924_02750</name>
</gene>
<accession>A0ABQ5TZL4</accession>
<keyword evidence="3" id="KW-1185">Reference proteome</keyword>
<organism evidence="2 3">
    <name type="scientific">Sneathiella chinensis</name>
    <dbReference type="NCBI Taxonomy" id="349750"/>
    <lineage>
        <taxon>Bacteria</taxon>
        <taxon>Pseudomonadati</taxon>
        <taxon>Pseudomonadota</taxon>
        <taxon>Alphaproteobacteria</taxon>
        <taxon>Sneathiellales</taxon>
        <taxon>Sneathiellaceae</taxon>
        <taxon>Sneathiella</taxon>
    </lineage>
</organism>
<evidence type="ECO:0000313" key="3">
    <source>
        <dbReference type="Proteomes" id="UP001161409"/>
    </source>
</evidence>
<dbReference type="SUPFAM" id="SSF75304">
    <property type="entry name" value="Amidase signature (AS) enzymes"/>
    <property type="match status" value="1"/>
</dbReference>
<evidence type="ECO:0000313" key="2">
    <source>
        <dbReference type="EMBL" id="GLQ05054.1"/>
    </source>
</evidence>
<proteinExistence type="predicted"/>
<reference evidence="2" key="1">
    <citation type="journal article" date="2014" name="Int. J. Syst. Evol. Microbiol.">
        <title>Complete genome of a new Firmicutes species belonging to the dominant human colonic microbiota ('Ruminococcus bicirculans') reveals two chromosomes and a selective capacity to utilize plant glucans.</title>
        <authorList>
            <consortium name="NISC Comparative Sequencing Program"/>
            <person name="Wegmann U."/>
            <person name="Louis P."/>
            <person name="Goesmann A."/>
            <person name="Henrissat B."/>
            <person name="Duncan S.H."/>
            <person name="Flint H.J."/>
        </authorList>
    </citation>
    <scope>NUCLEOTIDE SEQUENCE</scope>
    <source>
        <strain evidence="2">NBRC 103408</strain>
    </source>
</reference>
<reference evidence="2" key="2">
    <citation type="submission" date="2023-01" db="EMBL/GenBank/DDBJ databases">
        <title>Draft genome sequence of Sneathiella chinensis strain NBRC 103408.</title>
        <authorList>
            <person name="Sun Q."/>
            <person name="Mori K."/>
        </authorList>
    </citation>
    <scope>NUCLEOTIDE SEQUENCE</scope>
    <source>
        <strain evidence="2">NBRC 103408</strain>
    </source>
</reference>
<dbReference type="Gene3D" id="3.90.1300.10">
    <property type="entry name" value="Amidase signature (AS) domain"/>
    <property type="match status" value="1"/>
</dbReference>
<feature type="domain" description="Amidase" evidence="1">
    <location>
        <begin position="23"/>
        <end position="417"/>
    </location>
</feature>
<dbReference type="Proteomes" id="UP001161409">
    <property type="component" value="Unassembled WGS sequence"/>
</dbReference>
<comment type="caution">
    <text evidence="2">The sequence shown here is derived from an EMBL/GenBank/DDBJ whole genome shotgun (WGS) entry which is preliminary data.</text>
</comment>
<dbReference type="InterPro" id="IPR023631">
    <property type="entry name" value="Amidase_dom"/>
</dbReference>
<dbReference type="PROSITE" id="PS00571">
    <property type="entry name" value="AMIDASES"/>
    <property type="match status" value="1"/>
</dbReference>
<dbReference type="RefSeq" id="WP_206374160.1">
    <property type="nucleotide sequence ID" value="NZ_BSNF01000001.1"/>
</dbReference>
<dbReference type="PANTHER" id="PTHR11895">
    <property type="entry name" value="TRANSAMIDASE"/>
    <property type="match status" value="1"/>
</dbReference>